<gene>
    <name evidence="1" type="ORF">BCR34DRAFT_22338</name>
</gene>
<evidence type="ECO:0000313" key="1">
    <source>
        <dbReference type="EMBL" id="ORY17604.1"/>
    </source>
</evidence>
<reference evidence="1 2" key="1">
    <citation type="submission" date="2016-07" db="EMBL/GenBank/DDBJ databases">
        <title>Pervasive Adenine N6-methylation of Active Genes in Fungi.</title>
        <authorList>
            <consortium name="DOE Joint Genome Institute"/>
            <person name="Mondo S.J."/>
            <person name="Dannebaum R.O."/>
            <person name="Kuo R.C."/>
            <person name="Labutti K."/>
            <person name="Haridas S."/>
            <person name="Kuo A."/>
            <person name="Salamov A."/>
            <person name="Ahrendt S.R."/>
            <person name="Lipzen A."/>
            <person name="Sullivan W."/>
            <person name="Andreopoulos W.B."/>
            <person name="Clum A."/>
            <person name="Lindquist E."/>
            <person name="Daum C."/>
            <person name="Ramamoorthy G.K."/>
            <person name="Gryganskyi A."/>
            <person name="Culley D."/>
            <person name="Magnuson J.K."/>
            <person name="James T.Y."/>
            <person name="O'Malley M.A."/>
            <person name="Stajich J.E."/>
            <person name="Spatafora J.W."/>
            <person name="Visel A."/>
            <person name="Grigoriev I.V."/>
        </authorList>
    </citation>
    <scope>NUCLEOTIDE SEQUENCE [LARGE SCALE GENOMIC DNA]</scope>
    <source>
        <strain evidence="1 2">CBS 115471</strain>
    </source>
</reference>
<name>A0A1Y2A530_9PLEO</name>
<dbReference type="EMBL" id="MCFA01000011">
    <property type="protein sequence ID" value="ORY17604.1"/>
    <property type="molecule type" value="Genomic_DNA"/>
</dbReference>
<protein>
    <submittedName>
        <fullName evidence="1">Uncharacterized protein</fullName>
    </submittedName>
</protein>
<organism evidence="1 2">
    <name type="scientific">Clohesyomyces aquaticus</name>
    <dbReference type="NCBI Taxonomy" id="1231657"/>
    <lineage>
        <taxon>Eukaryota</taxon>
        <taxon>Fungi</taxon>
        <taxon>Dikarya</taxon>
        <taxon>Ascomycota</taxon>
        <taxon>Pezizomycotina</taxon>
        <taxon>Dothideomycetes</taxon>
        <taxon>Pleosporomycetidae</taxon>
        <taxon>Pleosporales</taxon>
        <taxon>Lindgomycetaceae</taxon>
        <taxon>Clohesyomyces</taxon>
    </lineage>
</organism>
<keyword evidence="2" id="KW-1185">Reference proteome</keyword>
<proteinExistence type="predicted"/>
<dbReference type="Proteomes" id="UP000193144">
    <property type="component" value="Unassembled WGS sequence"/>
</dbReference>
<comment type="caution">
    <text evidence="1">The sequence shown here is derived from an EMBL/GenBank/DDBJ whole genome shotgun (WGS) entry which is preliminary data.</text>
</comment>
<sequence length="169" mass="19072">MKGQVRWRRKTCSGKLRVSAMEEEPEYGLTRHHSTERTELRLHIHTSLVTFSVTINLAASPSPQPRPKVGDRRRGATSPLLEGTVIDAPLRCRRHRGEGTGVVAGLISALVPSNARYRRPARSSRFHLRCVPGYGKPRIARASCSLVRRDSKRRPCVQLNLVHRGYFVM</sequence>
<accession>A0A1Y2A530</accession>
<evidence type="ECO:0000313" key="2">
    <source>
        <dbReference type="Proteomes" id="UP000193144"/>
    </source>
</evidence>
<dbReference type="AlphaFoldDB" id="A0A1Y2A530"/>